<organism evidence="1 2">
    <name type="scientific">Crassostrea virginica</name>
    <name type="common">Eastern oyster</name>
    <dbReference type="NCBI Taxonomy" id="6565"/>
    <lineage>
        <taxon>Eukaryota</taxon>
        <taxon>Metazoa</taxon>
        <taxon>Spiralia</taxon>
        <taxon>Lophotrochozoa</taxon>
        <taxon>Mollusca</taxon>
        <taxon>Bivalvia</taxon>
        <taxon>Autobranchia</taxon>
        <taxon>Pteriomorphia</taxon>
        <taxon>Ostreida</taxon>
        <taxon>Ostreoidea</taxon>
        <taxon>Ostreidae</taxon>
        <taxon>Crassostrea</taxon>
    </lineage>
</organism>
<dbReference type="Proteomes" id="UP000694844">
    <property type="component" value="Chromosome 1"/>
</dbReference>
<sequence>MTDSYSATGLTLQAFKTYYVTVTAVTLVGVVTVTSDGVTVVREAAVLSGIVINDGEPCNMTVDNGTLFKHHFEDNRKRCEVDIDYQASTNTLSAYWTVPSNMTFYTPDTHFAVEEMSPVGNLWSMFRDYEHIRKHNEAKIVVNMDKFYDPDIVDAIDKYAVIDKYEWAITDNSHIGRLTPNGMKSIM</sequence>
<protein>
    <submittedName>
        <fullName evidence="2">Uncharacterized protein LOC111107412</fullName>
    </submittedName>
</protein>
<proteinExistence type="predicted"/>
<evidence type="ECO:0000313" key="2">
    <source>
        <dbReference type="RefSeq" id="XP_022298318.1"/>
    </source>
</evidence>
<reference evidence="2" key="2">
    <citation type="submission" date="2025-08" db="UniProtKB">
        <authorList>
            <consortium name="RefSeq"/>
        </authorList>
    </citation>
    <scope>IDENTIFICATION</scope>
    <source>
        <tissue evidence="2">Whole sample</tissue>
    </source>
</reference>
<reference evidence="1" key="1">
    <citation type="submission" date="2024-06" db="UniProtKB">
        <authorList>
            <consortium name="RefSeq"/>
        </authorList>
    </citation>
    <scope>NUCLEOTIDE SEQUENCE [LARGE SCALE GENOMIC DNA]</scope>
</reference>
<accession>A0A8B8B5F1</accession>
<name>A0A8B8B5F1_CRAVI</name>
<evidence type="ECO:0000313" key="1">
    <source>
        <dbReference type="Proteomes" id="UP000694844"/>
    </source>
</evidence>
<gene>
    <name evidence="2" type="primary">LOC111107412</name>
</gene>
<dbReference type="RefSeq" id="XP_022298318.1">
    <property type="nucleotide sequence ID" value="XM_022442610.1"/>
</dbReference>
<keyword evidence="1" id="KW-1185">Reference proteome</keyword>
<dbReference type="GeneID" id="111107412"/>
<dbReference type="KEGG" id="cvn:111107412"/>
<dbReference type="AlphaFoldDB" id="A0A8B8B5F1"/>